<dbReference type="OrthoDB" id="5351233at2759"/>
<keyword evidence="6" id="KW-0736">Signalosome</keyword>
<comment type="subcellular location">
    <subcellularLocation>
        <location evidence="2">Cytoplasm</location>
    </subcellularLocation>
    <subcellularLocation>
        <location evidence="1">Nucleus</location>
    </subcellularLocation>
</comment>
<keyword evidence="5" id="KW-0963">Cytoplasm</keyword>
<comment type="caution">
    <text evidence="9">The sequence shown here is derived from an EMBL/GenBank/DDBJ whole genome shotgun (WGS) entry which is preliminary data.</text>
</comment>
<reference evidence="9" key="1">
    <citation type="journal article" date="2021" name="bioRxiv">
        <title>Whole Genome Assembly and Annotation of Northern Wild Rice, Zizania palustris L., Supports a Whole Genome Duplication in the Zizania Genus.</title>
        <authorList>
            <person name="Haas M."/>
            <person name="Kono T."/>
            <person name="Macchietto M."/>
            <person name="Millas R."/>
            <person name="McGilp L."/>
            <person name="Shao M."/>
            <person name="Duquette J."/>
            <person name="Hirsch C.N."/>
            <person name="Kimball J."/>
        </authorList>
    </citation>
    <scope>NUCLEOTIDE SEQUENCE</scope>
    <source>
        <tissue evidence="9">Fresh leaf tissue</tissue>
    </source>
</reference>
<dbReference type="PROSITE" id="PS50250">
    <property type="entry name" value="PCI"/>
    <property type="match status" value="1"/>
</dbReference>
<protein>
    <recommendedName>
        <fullName evidence="4">COP9 signalosome complex subunit 8</fullName>
    </recommendedName>
</protein>
<evidence type="ECO:0000313" key="10">
    <source>
        <dbReference type="Proteomes" id="UP000729402"/>
    </source>
</evidence>
<dbReference type="Proteomes" id="UP000729402">
    <property type="component" value="Unassembled WGS sequence"/>
</dbReference>
<gene>
    <name evidence="9" type="ORF">GUJ93_ZPchr0025g2905</name>
</gene>
<evidence type="ECO:0000256" key="4">
    <source>
        <dbReference type="ARBA" id="ARBA00014875"/>
    </source>
</evidence>
<proteinExistence type="inferred from homology"/>
<dbReference type="GO" id="GO:0000338">
    <property type="term" value="P:protein deneddylation"/>
    <property type="evidence" value="ECO:0007669"/>
    <property type="project" value="InterPro"/>
</dbReference>
<evidence type="ECO:0000256" key="3">
    <source>
        <dbReference type="ARBA" id="ARBA00008252"/>
    </source>
</evidence>
<dbReference type="PANTHER" id="PTHR13339:SF0">
    <property type="entry name" value="COP9 SIGNALOSOME COMPLEX SUBUNIT 8"/>
    <property type="match status" value="1"/>
</dbReference>
<keyword evidence="7" id="KW-0539">Nucleus</keyword>
<dbReference type="InterPro" id="IPR000717">
    <property type="entry name" value="PCI_dom"/>
</dbReference>
<dbReference type="AlphaFoldDB" id="A0A8J5UUU8"/>
<evidence type="ECO:0000259" key="8">
    <source>
        <dbReference type="PROSITE" id="PS50250"/>
    </source>
</evidence>
<dbReference type="GO" id="GO:0010387">
    <property type="term" value="P:COP9 signalosome assembly"/>
    <property type="evidence" value="ECO:0007669"/>
    <property type="project" value="InterPro"/>
</dbReference>
<keyword evidence="10" id="KW-1185">Reference proteome</keyword>
<feature type="domain" description="PCI" evidence="8">
    <location>
        <begin position="6"/>
        <end position="183"/>
    </location>
</feature>
<reference evidence="9" key="2">
    <citation type="submission" date="2021-02" db="EMBL/GenBank/DDBJ databases">
        <authorList>
            <person name="Kimball J.A."/>
            <person name="Haas M.W."/>
            <person name="Macchietto M."/>
            <person name="Kono T."/>
            <person name="Duquette J."/>
            <person name="Shao M."/>
        </authorList>
    </citation>
    <scope>NUCLEOTIDE SEQUENCE</scope>
    <source>
        <tissue evidence="9">Fresh leaf tissue</tissue>
    </source>
</reference>
<evidence type="ECO:0000256" key="5">
    <source>
        <dbReference type="ARBA" id="ARBA00022490"/>
    </source>
</evidence>
<dbReference type="EMBL" id="JAAALK010002058">
    <property type="protein sequence ID" value="KAG8037905.1"/>
    <property type="molecule type" value="Genomic_DNA"/>
</dbReference>
<accession>A0A8J5UUU8</accession>
<evidence type="ECO:0000256" key="7">
    <source>
        <dbReference type="ARBA" id="ARBA00023242"/>
    </source>
</evidence>
<comment type="similarity">
    <text evidence="3">Belongs to the CSN8 family.</text>
</comment>
<evidence type="ECO:0000256" key="2">
    <source>
        <dbReference type="ARBA" id="ARBA00004496"/>
    </source>
</evidence>
<evidence type="ECO:0000313" key="9">
    <source>
        <dbReference type="EMBL" id="KAG8037905.1"/>
    </source>
</evidence>
<evidence type="ECO:0000256" key="6">
    <source>
        <dbReference type="ARBA" id="ARBA00022790"/>
    </source>
</evidence>
<sequence>MDLSAVHAALSSKYYSVLASLCDDLLLQAASRGAATDDWPYAVHLLAHLFLNDLNSARFLWKSTPQEAKDARPELAAVWRIGQCLWIRDYAGVYTTAQGFEWGPEMADFVTAFLEIYRKRIFQLLTSAYSTINVADVAHFMGMNEENATNFCNIYCIDYRGSDVVIILFCIHLYSVLARLTLK</sequence>
<name>A0A8J5UUU8_ZIZPA</name>
<dbReference type="PANTHER" id="PTHR13339">
    <property type="entry name" value="COP9 SIGNALOSOME COMPLEX SUBUNIT 8"/>
    <property type="match status" value="1"/>
</dbReference>
<dbReference type="GO" id="GO:0005737">
    <property type="term" value="C:cytoplasm"/>
    <property type="evidence" value="ECO:0007669"/>
    <property type="project" value="UniProtKB-SubCell"/>
</dbReference>
<dbReference type="InterPro" id="IPR033205">
    <property type="entry name" value="COP9_CSN8"/>
</dbReference>
<evidence type="ECO:0000256" key="1">
    <source>
        <dbReference type="ARBA" id="ARBA00004123"/>
    </source>
</evidence>
<dbReference type="Pfam" id="PF10075">
    <property type="entry name" value="CSN8_PSD8_EIF3K"/>
    <property type="match status" value="1"/>
</dbReference>
<dbReference type="GO" id="GO:0008180">
    <property type="term" value="C:COP9 signalosome"/>
    <property type="evidence" value="ECO:0007669"/>
    <property type="project" value="UniProtKB-KW"/>
</dbReference>
<dbReference type="InterPro" id="IPR033464">
    <property type="entry name" value="CSN8_PSD8_EIF3K"/>
</dbReference>
<organism evidence="9 10">
    <name type="scientific">Zizania palustris</name>
    <name type="common">Northern wild rice</name>
    <dbReference type="NCBI Taxonomy" id="103762"/>
    <lineage>
        <taxon>Eukaryota</taxon>
        <taxon>Viridiplantae</taxon>
        <taxon>Streptophyta</taxon>
        <taxon>Embryophyta</taxon>
        <taxon>Tracheophyta</taxon>
        <taxon>Spermatophyta</taxon>
        <taxon>Magnoliopsida</taxon>
        <taxon>Liliopsida</taxon>
        <taxon>Poales</taxon>
        <taxon>Poaceae</taxon>
        <taxon>BOP clade</taxon>
        <taxon>Oryzoideae</taxon>
        <taxon>Oryzeae</taxon>
        <taxon>Zizaniinae</taxon>
        <taxon>Zizania</taxon>
    </lineage>
</organism>